<dbReference type="InterPro" id="IPR054566">
    <property type="entry name" value="ManC/GMP-like_b-helix"/>
</dbReference>
<dbReference type="OrthoDB" id="9806359at2"/>
<protein>
    <submittedName>
        <fullName evidence="3">Mannose-1-phosphate guanylyltransferase</fullName>
    </submittedName>
</protein>
<reference evidence="3 4" key="1">
    <citation type="submission" date="2017-04" db="EMBL/GenBank/DDBJ databases">
        <authorList>
            <person name="Afonso C.L."/>
            <person name="Miller P.J."/>
            <person name="Scott M.A."/>
            <person name="Spackman E."/>
            <person name="Goraichik I."/>
            <person name="Dimitrov K.M."/>
            <person name="Suarez D.L."/>
            <person name="Swayne D.E."/>
        </authorList>
    </citation>
    <scope>NUCLEOTIDE SEQUENCE [LARGE SCALE GENOMIC DNA]</scope>
    <source>
        <strain evidence="3 4">11</strain>
    </source>
</reference>
<dbReference type="GO" id="GO:0009298">
    <property type="term" value="P:GDP-mannose biosynthetic process"/>
    <property type="evidence" value="ECO:0007669"/>
    <property type="project" value="TreeGrafter"/>
</dbReference>
<dbReference type="Proteomes" id="UP000193834">
    <property type="component" value="Unassembled WGS sequence"/>
</dbReference>
<dbReference type="EMBL" id="FXAZ01000002">
    <property type="protein sequence ID" value="SMG32424.1"/>
    <property type="molecule type" value="Genomic_DNA"/>
</dbReference>
<evidence type="ECO:0000259" key="2">
    <source>
        <dbReference type="Pfam" id="PF22640"/>
    </source>
</evidence>
<dbReference type="Gene3D" id="3.90.550.10">
    <property type="entry name" value="Spore Coat Polysaccharide Biosynthesis Protein SpsA, Chain A"/>
    <property type="match status" value="1"/>
</dbReference>
<gene>
    <name evidence="3" type="ORF">SAMN06295960_1785</name>
</gene>
<dbReference type="SUPFAM" id="SSF159283">
    <property type="entry name" value="Guanosine diphospho-D-mannose pyrophosphorylase/mannose-6-phosphate isomerase linker domain"/>
    <property type="match status" value="1"/>
</dbReference>
<dbReference type="InterPro" id="IPR029044">
    <property type="entry name" value="Nucleotide-diphossugar_trans"/>
</dbReference>
<evidence type="ECO:0000313" key="4">
    <source>
        <dbReference type="Proteomes" id="UP000193834"/>
    </source>
</evidence>
<dbReference type="PANTHER" id="PTHR46390">
    <property type="entry name" value="MANNOSE-1-PHOSPHATE GUANYLYLTRANSFERASE"/>
    <property type="match status" value="1"/>
</dbReference>
<keyword evidence="4" id="KW-1185">Reference proteome</keyword>
<keyword evidence="3" id="KW-0548">Nucleotidyltransferase</keyword>
<dbReference type="PANTHER" id="PTHR46390:SF1">
    <property type="entry name" value="MANNOSE-1-PHOSPHATE GUANYLYLTRANSFERASE"/>
    <property type="match status" value="1"/>
</dbReference>
<organism evidence="3 4">
    <name type="scientific">Paenibacillus aquistagni</name>
    <dbReference type="NCBI Taxonomy" id="1852522"/>
    <lineage>
        <taxon>Bacteria</taxon>
        <taxon>Bacillati</taxon>
        <taxon>Bacillota</taxon>
        <taxon>Bacilli</taxon>
        <taxon>Bacillales</taxon>
        <taxon>Paenibacillaceae</taxon>
        <taxon>Paenibacillus</taxon>
    </lineage>
</organism>
<evidence type="ECO:0000259" key="1">
    <source>
        <dbReference type="Pfam" id="PF00483"/>
    </source>
</evidence>
<dbReference type="InterPro" id="IPR051161">
    <property type="entry name" value="Mannose-6P_isomerase_type2"/>
</dbReference>
<dbReference type="GO" id="GO:0004475">
    <property type="term" value="F:mannose-1-phosphate guanylyltransferase (GTP) activity"/>
    <property type="evidence" value="ECO:0007669"/>
    <property type="project" value="InterPro"/>
</dbReference>
<dbReference type="Pfam" id="PF00483">
    <property type="entry name" value="NTP_transferase"/>
    <property type="match status" value="1"/>
</dbReference>
<dbReference type="CDD" id="cd02509">
    <property type="entry name" value="GDP-M1P_Guanylyltransferase"/>
    <property type="match status" value="1"/>
</dbReference>
<keyword evidence="3" id="KW-0808">Transferase</keyword>
<dbReference type="STRING" id="1852522.SAMN06295960_1785"/>
<sequence length="349" mass="40068">MNIVIMAGGRGTRFWPSSTESKPKQFLPLLTKRTMLQDTYDRFKQWLPASNIYVATSKSYVSLVMEQLPELTLKHIIIEPDSRDTGPSTALTALTFLHQDDDDVIVMVPSDQYISDNIELSRTLHTAANEARTRRITVMLGIVPTRAETGYGYIRTYDNHGYSSLREVEAFIEKPNQDYAEKLIKLGTYWNSGIFVWRPSTIEYLMTKHCPSIWQPLKKHYPEVSTIYSQLPKLSIDYAVIEKAKDLYVIPATFDWDDVGTWNAVRRHYGSDEHGNLLNGHVRSLDSHGNIIFTDKQAIVIGVDDLIVVSTEEGLLVCHRSEEQRIKEMLNERSIEFKPYQLREVKPNP</sequence>
<dbReference type="InterPro" id="IPR049577">
    <property type="entry name" value="GMPP_N"/>
</dbReference>
<name>A0A1X7JVJ2_9BACL</name>
<dbReference type="Pfam" id="PF22640">
    <property type="entry name" value="ManC_GMP_beta-helix"/>
    <property type="match status" value="1"/>
</dbReference>
<feature type="domain" description="Nucleotidyl transferase" evidence="1">
    <location>
        <begin position="4"/>
        <end position="265"/>
    </location>
</feature>
<accession>A0A1X7JVJ2</accession>
<evidence type="ECO:0000313" key="3">
    <source>
        <dbReference type="EMBL" id="SMG32424.1"/>
    </source>
</evidence>
<dbReference type="RefSeq" id="WP_085494037.1">
    <property type="nucleotide sequence ID" value="NZ_FXAZ01000002.1"/>
</dbReference>
<proteinExistence type="predicted"/>
<dbReference type="SUPFAM" id="SSF53448">
    <property type="entry name" value="Nucleotide-diphospho-sugar transferases"/>
    <property type="match status" value="1"/>
</dbReference>
<dbReference type="InterPro" id="IPR005835">
    <property type="entry name" value="NTP_transferase_dom"/>
</dbReference>
<dbReference type="AlphaFoldDB" id="A0A1X7JVJ2"/>
<feature type="domain" description="MannoseP isomerase/GMP-like beta-helix" evidence="2">
    <location>
        <begin position="284"/>
        <end position="331"/>
    </location>
</feature>